<evidence type="ECO:0000313" key="3">
    <source>
        <dbReference type="Proteomes" id="UP000487268"/>
    </source>
</evidence>
<dbReference type="NCBIfam" id="TIGR02158">
    <property type="entry name" value="PA_CoA_Oxy3"/>
    <property type="match status" value="1"/>
</dbReference>
<keyword evidence="3" id="KW-1185">Reference proteome</keyword>
<evidence type="ECO:0000313" key="2">
    <source>
        <dbReference type="EMBL" id="MQY05068.1"/>
    </source>
</evidence>
<dbReference type="GO" id="GO:0010124">
    <property type="term" value="P:phenylacetate catabolic process"/>
    <property type="evidence" value="ECO:0007669"/>
    <property type="project" value="InterPro"/>
</dbReference>
<dbReference type="Proteomes" id="UP000487268">
    <property type="component" value="Unassembled WGS sequence"/>
</dbReference>
<dbReference type="InterPro" id="IPR052703">
    <property type="entry name" value="Aromatic_CoA_ox/epox"/>
</dbReference>
<feature type="compositionally biased region" description="Basic and acidic residues" evidence="1">
    <location>
        <begin position="263"/>
        <end position="275"/>
    </location>
</feature>
<organism evidence="2 3">
    <name type="scientific">Actinomadura macrotermitis</name>
    <dbReference type="NCBI Taxonomy" id="2585200"/>
    <lineage>
        <taxon>Bacteria</taxon>
        <taxon>Bacillati</taxon>
        <taxon>Actinomycetota</taxon>
        <taxon>Actinomycetes</taxon>
        <taxon>Streptosporangiales</taxon>
        <taxon>Thermomonosporaceae</taxon>
        <taxon>Actinomadura</taxon>
    </lineage>
</organism>
<dbReference type="OrthoDB" id="9789947at2"/>
<dbReference type="InterPro" id="IPR009078">
    <property type="entry name" value="Ferritin-like_SF"/>
</dbReference>
<dbReference type="SUPFAM" id="SSF47240">
    <property type="entry name" value="Ferritin-like"/>
    <property type="match status" value="1"/>
</dbReference>
<protein>
    <submittedName>
        <fullName evidence="2">1,2-phenylacetyl-CoA epoxidase, subunit C</fullName>
    </submittedName>
</protein>
<dbReference type="InterPro" id="IPR011882">
    <property type="entry name" value="PaaC"/>
</dbReference>
<proteinExistence type="predicted"/>
<gene>
    <name evidence="2" type="primary">paaC_1</name>
    <name evidence="2" type="ORF">ACRB68_31310</name>
</gene>
<dbReference type="PANTHER" id="PTHR30458">
    <property type="entry name" value="PHENYLACETIC ACID DEGRADATION PROTEIN PAA"/>
    <property type="match status" value="1"/>
</dbReference>
<comment type="caution">
    <text evidence="2">The sequence shown here is derived from an EMBL/GenBank/DDBJ whole genome shotgun (WGS) entry which is preliminary data.</text>
</comment>
<accession>A0A7K0BV51</accession>
<dbReference type="AlphaFoldDB" id="A0A7K0BV51"/>
<dbReference type="InterPro" id="IPR012347">
    <property type="entry name" value="Ferritin-like"/>
</dbReference>
<dbReference type="InterPro" id="IPR007814">
    <property type="entry name" value="PaaA_PaaC"/>
</dbReference>
<evidence type="ECO:0000256" key="1">
    <source>
        <dbReference type="SAM" id="MobiDB-lite"/>
    </source>
</evidence>
<dbReference type="Gene3D" id="1.20.1260.10">
    <property type="match status" value="1"/>
</dbReference>
<dbReference type="EMBL" id="WEGH01000002">
    <property type="protein sequence ID" value="MQY05068.1"/>
    <property type="molecule type" value="Genomic_DNA"/>
</dbReference>
<feature type="region of interest" description="Disordered" evidence="1">
    <location>
        <begin position="255"/>
        <end position="275"/>
    </location>
</feature>
<dbReference type="Pfam" id="PF05138">
    <property type="entry name" value="PaaA_PaaC"/>
    <property type="match status" value="1"/>
</dbReference>
<name>A0A7K0BV51_9ACTN</name>
<sequence>MPTENLFKALVREDDNGQWAFGTGFTDGLARVDRGVPEGVDRADLAEYCLMLGDDALIYAQRLSEWCSKAPEIEEDIALANIALDLLGHARVLLARVAEVREEGDEDALAYWRDAPQFRNVRLAELDLGPGPGGDFAATMARLLLFSSWRLAIFTRLAGSRDRLLAALAAKGAKEITYHRDHATQWVIRLGAGTSYSRARMTAGLDAVWPYAEELFAPHPVETRLAAQGVAVDPATVRTEVLGVLTEVLAHAELPPPAFVPDGEPHPGRDGEHTEELGPLLDEMQSLVRAMPGATW</sequence>
<reference evidence="2 3" key="1">
    <citation type="submission" date="2019-10" db="EMBL/GenBank/DDBJ databases">
        <title>Actinomadura rubteroloni sp. nov. and Actinomadura macrotermitis sp. nov., isolated from the gut of fungus growing-termite Macrotermes natalensis.</title>
        <authorList>
            <person name="Benndorf R."/>
            <person name="Martin K."/>
            <person name="Kuefner M."/>
            <person name="De Beer W."/>
            <person name="Kaster A.-K."/>
            <person name="Vollmers J."/>
            <person name="Poulsen M."/>
            <person name="Beemelmanns C."/>
        </authorList>
    </citation>
    <scope>NUCLEOTIDE SEQUENCE [LARGE SCALE GENOMIC DNA]</scope>
    <source>
        <strain evidence="2 3">RB68</strain>
    </source>
</reference>
<dbReference type="PANTHER" id="PTHR30458:SF0">
    <property type="entry name" value="1,2-PHENYLACETYL-COA EPOXIDASE, SUBUNIT C"/>
    <property type="match status" value="1"/>
</dbReference>
<dbReference type="RefSeq" id="WP_153533188.1">
    <property type="nucleotide sequence ID" value="NZ_WEGH01000002.1"/>
</dbReference>
<dbReference type="GO" id="GO:0005829">
    <property type="term" value="C:cytosol"/>
    <property type="evidence" value="ECO:0007669"/>
    <property type="project" value="TreeGrafter"/>
</dbReference>
<dbReference type="PIRSF" id="PIRSF037834">
    <property type="entry name" value="PA_CoA_Oase3"/>
    <property type="match status" value="1"/>
</dbReference>